<dbReference type="SUPFAM" id="SSF46955">
    <property type="entry name" value="Putative DNA-binding domain"/>
    <property type="match status" value="1"/>
</dbReference>
<dbReference type="AlphaFoldDB" id="A0A6H9YDD8"/>
<dbReference type="EMBL" id="WBMT01000023">
    <property type="protein sequence ID" value="KAB2342198.1"/>
    <property type="molecule type" value="Genomic_DNA"/>
</dbReference>
<dbReference type="PANTHER" id="PTHR30204">
    <property type="entry name" value="REDOX-CYCLING DRUG-SENSING TRANSCRIPTIONAL ACTIVATOR SOXR"/>
    <property type="match status" value="1"/>
</dbReference>
<dbReference type="InterPro" id="IPR009061">
    <property type="entry name" value="DNA-bd_dom_put_sf"/>
</dbReference>
<keyword evidence="1" id="KW-0238">DNA-binding</keyword>
<dbReference type="GO" id="GO:0003677">
    <property type="term" value="F:DNA binding"/>
    <property type="evidence" value="ECO:0007669"/>
    <property type="project" value="UniProtKB-KW"/>
</dbReference>
<dbReference type="InterPro" id="IPR047057">
    <property type="entry name" value="MerR_fam"/>
</dbReference>
<dbReference type="OrthoDB" id="3387956at2"/>
<evidence type="ECO:0000259" key="3">
    <source>
        <dbReference type="PROSITE" id="PS50937"/>
    </source>
</evidence>
<evidence type="ECO:0000313" key="4">
    <source>
        <dbReference type="EMBL" id="KAB2342198.1"/>
    </source>
</evidence>
<dbReference type="RefSeq" id="WP_151567681.1">
    <property type="nucleotide sequence ID" value="NZ_WBMT01000023.1"/>
</dbReference>
<dbReference type="Proteomes" id="UP000468735">
    <property type="component" value="Unassembled WGS sequence"/>
</dbReference>
<keyword evidence="5" id="KW-1185">Reference proteome</keyword>
<proteinExistence type="predicted"/>
<comment type="caution">
    <text evidence="4">The sequence shown here is derived from an EMBL/GenBank/DDBJ whole genome shotgun (WGS) entry which is preliminary data.</text>
</comment>
<organism evidence="4 5">
    <name type="scientific">Actinomadura rudentiformis</name>
    <dbReference type="NCBI Taxonomy" id="359158"/>
    <lineage>
        <taxon>Bacteria</taxon>
        <taxon>Bacillati</taxon>
        <taxon>Actinomycetota</taxon>
        <taxon>Actinomycetes</taxon>
        <taxon>Streptosporangiales</taxon>
        <taxon>Thermomonosporaceae</taxon>
        <taxon>Actinomadura</taxon>
    </lineage>
</organism>
<evidence type="ECO:0000256" key="2">
    <source>
        <dbReference type="SAM" id="MobiDB-lite"/>
    </source>
</evidence>
<dbReference type="InterPro" id="IPR000551">
    <property type="entry name" value="MerR-type_HTH_dom"/>
</dbReference>
<feature type="domain" description="HTH merR-type" evidence="3">
    <location>
        <begin position="42"/>
        <end position="110"/>
    </location>
</feature>
<dbReference type="PROSITE" id="PS50937">
    <property type="entry name" value="HTH_MERR_2"/>
    <property type="match status" value="1"/>
</dbReference>
<accession>A0A6H9YDD8</accession>
<protein>
    <submittedName>
        <fullName evidence="4">MerR family transcriptional regulator</fullName>
    </submittedName>
</protein>
<evidence type="ECO:0000313" key="5">
    <source>
        <dbReference type="Proteomes" id="UP000468735"/>
    </source>
</evidence>
<reference evidence="4 5" key="1">
    <citation type="submission" date="2019-09" db="EMBL/GenBank/DDBJ databases">
        <title>Actinomadura physcomitrii sp. nov., a novel actinomycete isolated from moss [Physcomitrium sphaericum (Ludw) Fuernr].</title>
        <authorList>
            <person name="Zhuang X."/>
            <person name="Liu C."/>
        </authorList>
    </citation>
    <scope>NUCLEOTIDE SEQUENCE [LARGE SCALE GENOMIC DNA]</scope>
    <source>
        <strain evidence="4 5">HMC1</strain>
    </source>
</reference>
<feature type="region of interest" description="Disordered" evidence="2">
    <location>
        <begin position="1"/>
        <end position="40"/>
    </location>
</feature>
<evidence type="ECO:0000256" key="1">
    <source>
        <dbReference type="ARBA" id="ARBA00023125"/>
    </source>
</evidence>
<dbReference type="Gene3D" id="1.10.1660.10">
    <property type="match status" value="1"/>
</dbReference>
<dbReference type="Pfam" id="PF13411">
    <property type="entry name" value="MerR_1"/>
    <property type="match status" value="1"/>
</dbReference>
<sequence>MAQASPLAGRAPGADDHPEPSEATPPPGRPGDLPIDDQRAPLYSIGQVASMLNLRQAFLRRLDEHHVVRPRRSAGGQRRYSRREIERIRQMVRLVDEGLGLSAVRRVLHLQQQMADVRRQLADLQRHDRHQGR</sequence>
<gene>
    <name evidence="4" type="ORF">F8566_39770</name>
</gene>
<dbReference type="SMART" id="SM00422">
    <property type="entry name" value="HTH_MERR"/>
    <property type="match status" value="1"/>
</dbReference>
<name>A0A6H9YDD8_9ACTN</name>
<dbReference type="PANTHER" id="PTHR30204:SF58">
    <property type="entry name" value="HTH-TYPE TRANSCRIPTIONAL REGULATOR YFMP"/>
    <property type="match status" value="1"/>
</dbReference>
<dbReference type="GO" id="GO:0003700">
    <property type="term" value="F:DNA-binding transcription factor activity"/>
    <property type="evidence" value="ECO:0007669"/>
    <property type="project" value="InterPro"/>
</dbReference>